<keyword evidence="2" id="KW-1185">Reference proteome</keyword>
<protein>
    <recommendedName>
        <fullName evidence="3">BPSL0067 family protein</fullName>
    </recommendedName>
</protein>
<organism evidence="1 2">
    <name type="scientific">Pseudoduganella violacea</name>
    <dbReference type="NCBI Taxonomy" id="1715466"/>
    <lineage>
        <taxon>Bacteria</taxon>
        <taxon>Pseudomonadati</taxon>
        <taxon>Pseudomonadota</taxon>
        <taxon>Betaproteobacteria</taxon>
        <taxon>Burkholderiales</taxon>
        <taxon>Oxalobacteraceae</taxon>
        <taxon>Telluria group</taxon>
        <taxon>Pseudoduganella</taxon>
    </lineage>
</organism>
<accession>A0A7W5BAD6</accession>
<dbReference type="RefSeq" id="WP_183441346.1">
    <property type="nucleotide sequence ID" value="NZ_JACHXD010000006.1"/>
</dbReference>
<dbReference type="AlphaFoldDB" id="A0A7W5BAD6"/>
<evidence type="ECO:0000313" key="2">
    <source>
        <dbReference type="Proteomes" id="UP000541535"/>
    </source>
</evidence>
<evidence type="ECO:0008006" key="3">
    <source>
        <dbReference type="Google" id="ProtNLM"/>
    </source>
</evidence>
<evidence type="ECO:0000313" key="1">
    <source>
        <dbReference type="EMBL" id="MBB3119519.1"/>
    </source>
</evidence>
<dbReference type="Proteomes" id="UP000541535">
    <property type="component" value="Unassembled WGS sequence"/>
</dbReference>
<name>A0A7W5BAD6_9BURK</name>
<comment type="caution">
    <text evidence="1">The sequence shown here is derived from an EMBL/GenBank/DDBJ whole genome shotgun (WGS) entry which is preliminary data.</text>
</comment>
<gene>
    <name evidence="1" type="ORF">FHS03_002571</name>
</gene>
<reference evidence="1 2" key="1">
    <citation type="submission" date="2020-08" db="EMBL/GenBank/DDBJ databases">
        <title>Genomic Encyclopedia of Type Strains, Phase III (KMG-III): the genomes of soil and plant-associated and newly described type strains.</title>
        <authorList>
            <person name="Whitman W."/>
        </authorList>
    </citation>
    <scope>NUCLEOTIDE SEQUENCE [LARGE SCALE GENOMIC DNA]</scope>
    <source>
        <strain evidence="1 2">CECT 8897</strain>
    </source>
</reference>
<dbReference type="EMBL" id="JACHXD010000006">
    <property type="protein sequence ID" value="MBB3119519.1"/>
    <property type="molecule type" value="Genomic_DNA"/>
</dbReference>
<sequence length="128" mass="13872">MSYVYPKAAELSGQPVVGTRQCVALVQKYAGAPTTPHWRQGEAALGSVKLRTGTAIATFVKGRYANRAHGNHAALYIRQIASGIVVADQWKADKKTEISVRIIRSLGKDGRGNFIKPSDNADAFFVIE</sequence>
<proteinExistence type="predicted"/>
<dbReference type="InterPro" id="IPR047746">
    <property type="entry name" value="Dae2/Tae2-like"/>
</dbReference>
<dbReference type="NCBIfam" id="NF033857">
    <property type="entry name" value="BPSL0067_fam"/>
    <property type="match status" value="1"/>
</dbReference>